<evidence type="ECO:0000256" key="2">
    <source>
        <dbReference type="ARBA" id="ARBA00004308"/>
    </source>
</evidence>
<name>A0A8T9BXA8_9HELO</name>
<keyword evidence="8" id="KW-0325">Glycoprotein</keyword>
<dbReference type="InterPro" id="IPR014480">
    <property type="entry name" value="Mannan-1_6-alpha_mannosidase"/>
</dbReference>
<evidence type="ECO:0000313" key="11">
    <source>
        <dbReference type="EMBL" id="TVY58383.1"/>
    </source>
</evidence>
<comment type="similarity">
    <text evidence="3">Belongs to the glycosyl hydrolase 76 family.</text>
</comment>
<dbReference type="PANTHER" id="PTHR12145:SF38">
    <property type="entry name" value="MANNAN ENDO-1,6-ALPHA-MANNOSIDASE"/>
    <property type="match status" value="1"/>
</dbReference>
<evidence type="ECO:0000313" key="12">
    <source>
        <dbReference type="Proteomes" id="UP000469558"/>
    </source>
</evidence>
<proteinExistence type="inferred from homology"/>
<evidence type="ECO:0000256" key="6">
    <source>
        <dbReference type="ARBA" id="ARBA00022801"/>
    </source>
</evidence>
<dbReference type="EMBL" id="QGMK01002465">
    <property type="protein sequence ID" value="TVY58383.1"/>
    <property type="molecule type" value="Genomic_DNA"/>
</dbReference>
<dbReference type="Gene3D" id="1.50.10.20">
    <property type="match status" value="1"/>
</dbReference>
<feature type="signal peptide" evidence="10">
    <location>
        <begin position="1"/>
        <end position="24"/>
    </location>
</feature>
<feature type="non-terminal residue" evidence="11">
    <location>
        <position position="376"/>
    </location>
</feature>
<evidence type="ECO:0000256" key="1">
    <source>
        <dbReference type="ARBA" id="ARBA00001452"/>
    </source>
</evidence>
<comment type="subcellular location">
    <subcellularLocation>
        <location evidence="2">Endomembrane system</location>
    </subcellularLocation>
</comment>
<dbReference type="GO" id="GO:0016052">
    <property type="term" value="P:carbohydrate catabolic process"/>
    <property type="evidence" value="ECO:0007669"/>
    <property type="project" value="InterPro"/>
</dbReference>
<keyword evidence="5 10" id="KW-0732">Signal</keyword>
<accession>A0A8T9BXA8</accession>
<dbReference type="GO" id="GO:0009272">
    <property type="term" value="P:fungal-type cell wall biogenesis"/>
    <property type="evidence" value="ECO:0007669"/>
    <property type="project" value="TreeGrafter"/>
</dbReference>
<comment type="catalytic activity">
    <reaction evidence="1">
        <text>Random hydrolysis of (1-&gt;6)-alpha-D-mannosidic linkages in unbranched (1-&gt;6)-mannans.</text>
        <dbReference type="EC" id="3.2.1.101"/>
    </reaction>
</comment>
<comment type="caution">
    <text evidence="11">The sequence shown here is derived from an EMBL/GenBank/DDBJ whole genome shotgun (WGS) entry which is preliminary data.</text>
</comment>
<organism evidence="11 12">
    <name type="scientific">Lachnellula suecica</name>
    <dbReference type="NCBI Taxonomy" id="602035"/>
    <lineage>
        <taxon>Eukaryota</taxon>
        <taxon>Fungi</taxon>
        <taxon>Dikarya</taxon>
        <taxon>Ascomycota</taxon>
        <taxon>Pezizomycotina</taxon>
        <taxon>Leotiomycetes</taxon>
        <taxon>Helotiales</taxon>
        <taxon>Lachnaceae</taxon>
        <taxon>Lachnellula</taxon>
    </lineage>
</organism>
<dbReference type="Pfam" id="PF03663">
    <property type="entry name" value="Glyco_hydro_76"/>
    <property type="match status" value="1"/>
</dbReference>
<gene>
    <name evidence="11" type="primary">DCW1_1</name>
    <name evidence="11" type="ORF">LSUE1_G010209</name>
</gene>
<dbReference type="InterPro" id="IPR008928">
    <property type="entry name" value="6-hairpin_glycosidase_sf"/>
</dbReference>
<dbReference type="AlphaFoldDB" id="A0A8T9BXA8"/>
<evidence type="ECO:0000256" key="4">
    <source>
        <dbReference type="ARBA" id="ARBA00012350"/>
    </source>
</evidence>
<keyword evidence="12" id="KW-1185">Reference proteome</keyword>
<keyword evidence="9" id="KW-0326">Glycosidase</keyword>
<evidence type="ECO:0000256" key="8">
    <source>
        <dbReference type="ARBA" id="ARBA00023180"/>
    </source>
</evidence>
<protein>
    <recommendedName>
        <fullName evidence="4">mannan endo-1,6-alpha-mannosidase</fullName>
        <ecNumber evidence="4">3.2.1.101</ecNumber>
    </recommendedName>
</protein>
<dbReference type="GO" id="GO:0012505">
    <property type="term" value="C:endomembrane system"/>
    <property type="evidence" value="ECO:0007669"/>
    <property type="project" value="UniProtKB-SubCell"/>
</dbReference>
<dbReference type="PANTHER" id="PTHR12145">
    <property type="entry name" value="MANNAN ENDO-1,6-ALPHA-MANNOSIDASE DCW1"/>
    <property type="match status" value="1"/>
</dbReference>
<keyword evidence="6" id="KW-0378">Hydrolase</keyword>
<dbReference type="EC" id="3.2.1.101" evidence="4"/>
<evidence type="ECO:0000256" key="7">
    <source>
        <dbReference type="ARBA" id="ARBA00023136"/>
    </source>
</evidence>
<dbReference type="SUPFAM" id="SSF48208">
    <property type="entry name" value="Six-hairpin glycosidases"/>
    <property type="match status" value="1"/>
</dbReference>
<dbReference type="GO" id="GO:0008496">
    <property type="term" value="F:mannan endo-1,6-alpha-mannosidase activity"/>
    <property type="evidence" value="ECO:0007669"/>
    <property type="project" value="UniProtKB-EC"/>
</dbReference>
<reference evidence="11 12" key="1">
    <citation type="submission" date="2018-05" db="EMBL/GenBank/DDBJ databases">
        <title>Genome sequencing and assembly of the regulated plant pathogen Lachnellula willkommii and related sister species for the development of diagnostic species identification markers.</title>
        <authorList>
            <person name="Giroux E."/>
            <person name="Bilodeau G."/>
        </authorList>
    </citation>
    <scope>NUCLEOTIDE SEQUENCE [LARGE SCALE GENOMIC DNA]</scope>
    <source>
        <strain evidence="11 12">CBS 268.59</strain>
    </source>
</reference>
<evidence type="ECO:0000256" key="5">
    <source>
        <dbReference type="ARBA" id="ARBA00022729"/>
    </source>
</evidence>
<keyword evidence="7" id="KW-0472">Membrane</keyword>
<evidence type="ECO:0000256" key="10">
    <source>
        <dbReference type="SAM" id="SignalP"/>
    </source>
</evidence>
<dbReference type="InterPro" id="IPR005198">
    <property type="entry name" value="Glyco_hydro_76"/>
</dbReference>
<dbReference type="OrthoDB" id="4187847at2759"/>
<feature type="chain" id="PRO_5035719684" description="mannan endo-1,6-alpha-mannosidase" evidence="10">
    <location>
        <begin position="25"/>
        <end position="376"/>
    </location>
</feature>
<sequence length="376" mass="41116">MVSITKGWLSGLLLFLGFLELASGIALDVTNHTSIKSAASTIAHDAMSYYTGNKDPTMLGILPQPYYWWEAGALWGTMISYWHYTNDSTYVQEVGQAILSQSGPKTDFLMANQVFDTGNDDQAFWALTAMSAVEYNFPVPSGSNKSGNVYLELAVNTFNEFVSRWNTTQCNGGLKWQFTPSNNGFDYKSSIANGGFFQLAARLARATGNATYLEWAEKEWDWMTGVGFLNPTTYAVIDGAGDNNGQNCTVFSTQQWTYNNAIFLYGTAILASISNSSNSVWLTRTQGLLTHATTQFFSPYSNATGVMYESQCEESQSCDNDQFSFKAYLSRWLTGTAVLVPSLRSQIVALLTPSAKAAVVACSGGASGTLCGTKWY</sequence>
<dbReference type="Proteomes" id="UP000469558">
    <property type="component" value="Unassembled WGS sequence"/>
</dbReference>
<evidence type="ECO:0000256" key="9">
    <source>
        <dbReference type="ARBA" id="ARBA00023295"/>
    </source>
</evidence>
<dbReference type="FunFam" id="1.50.10.20:FF:000006">
    <property type="entry name" value="Mannan endo-1,6-alpha-mannosidase"/>
    <property type="match status" value="1"/>
</dbReference>
<evidence type="ECO:0000256" key="3">
    <source>
        <dbReference type="ARBA" id="ARBA00009699"/>
    </source>
</evidence>